<evidence type="ECO:0000313" key="5">
    <source>
        <dbReference type="Proteomes" id="UP000265489"/>
    </source>
</evidence>
<evidence type="ECO:0000313" key="3">
    <source>
        <dbReference type="EMBL" id="RGS48177.1"/>
    </source>
</evidence>
<keyword evidence="2" id="KW-1277">Toxin-antitoxin system</keyword>
<dbReference type="PANTHER" id="PTHR38781:SF1">
    <property type="entry name" value="ANTITOXIN DINJ-RELATED"/>
    <property type="match status" value="1"/>
</dbReference>
<dbReference type="Proteomes" id="UP000265489">
    <property type="component" value="Unassembled WGS sequence"/>
</dbReference>
<dbReference type="Proteomes" id="UP000285274">
    <property type="component" value="Unassembled WGS sequence"/>
</dbReference>
<evidence type="ECO:0000313" key="6">
    <source>
        <dbReference type="Proteomes" id="UP000285274"/>
    </source>
</evidence>
<evidence type="ECO:0000313" key="4">
    <source>
        <dbReference type="EMBL" id="RGU89507.1"/>
    </source>
</evidence>
<dbReference type="EMBL" id="QRYQ01000028">
    <property type="protein sequence ID" value="RGU89507.1"/>
    <property type="molecule type" value="Genomic_DNA"/>
</dbReference>
<evidence type="ECO:0000256" key="1">
    <source>
        <dbReference type="ARBA" id="ARBA00010562"/>
    </source>
</evidence>
<dbReference type="GO" id="GO:0006351">
    <property type="term" value="P:DNA-templated transcription"/>
    <property type="evidence" value="ECO:0007669"/>
    <property type="project" value="TreeGrafter"/>
</dbReference>
<comment type="similarity">
    <text evidence="1">Belongs to the RelB/DinJ antitoxin family.</text>
</comment>
<protein>
    <submittedName>
        <fullName evidence="4">Type II toxin-antitoxin system RelB/DinJ family antitoxin</fullName>
    </submittedName>
</protein>
<reference evidence="5 6" key="1">
    <citation type="submission" date="2018-08" db="EMBL/GenBank/DDBJ databases">
        <title>A genome reference for cultivated species of the human gut microbiota.</title>
        <authorList>
            <person name="Zou Y."/>
            <person name="Xue W."/>
            <person name="Luo G."/>
        </authorList>
    </citation>
    <scope>NUCLEOTIDE SEQUENCE [LARGE SCALE GENOMIC DNA]</scope>
    <source>
        <strain evidence="4 5">AF15-20</strain>
        <strain evidence="3 6">AF22-10AC</strain>
    </source>
</reference>
<dbReference type="Pfam" id="PF04221">
    <property type="entry name" value="RelB"/>
    <property type="match status" value="1"/>
</dbReference>
<dbReference type="Gene3D" id="1.10.1220.10">
    <property type="entry name" value="Met repressor-like"/>
    <property type="match status" value="1"/>
</dbReference>
<name>A0A395W8M6_9FIRM</name>
<organism evidence="4 5">
    <name type="scientific">Holdemanella biformis</name>
    <dbReference type="NCBI Taxonomy" id="1735"/>
    <lineage>
        <taxon>Bacteria</taxon>
        <taxon>Bacillati</taxon>
        <taxon>Bacillota</taxon>
        <taxon>Erysipelotrichia</taxon>
        <taxon>Erysipelotrichales</taxon>
        <taxon>Erysipelotrichaceae</taxon>
        <taxon>Holdemanella</taxon>
    </lineage>
</organism>
<dbReference type="GO" id="GO:0006355">
    <property type="term" value="P:regulation of DNA-templated transcription"/>
    <property type="evidence" value="ECO:0007669"/>
    <property type="project" value="InterPro"/>
</dbReference>
<evidence type="ECO:0000256" key="2">
    <source>
        <dbReference type="ARBA" id="ARBA00022649"/>
    </source>
</evidence>
<gene>
    <name evidence="4" type="ORF">DWW32_11225</name>
    <name evidence="3" type="ORF">DWX92_03120</name>
</gene>
<dbReference type="NCBIfam" id="TIGR02384">
    <property type="entry name" value="RelB_DinJ"/>
    <property type="match status" value="1"/>
</dbReference>
<dbReference type="AlphaFoldDB" id="A0A395W8M6"/>
<sequence length="90" mass="10168">MSTTNLNIRIDKSIKNQAEEIFNELGLSMTTAVNIFLRTTIREHGIPFELKLDIPSKTTIEAIEKGRRMMSDPTTPKYSSIDELKAALDI</sequence>
<dbReference type="InterPro" id="IPR007337">
    <property type="entry name" value="RelB/DinJ"/>
</dbReference>
<accession>A0A395W8M6</accession>
<proteinExistence type="inferred from homology"/>
<dbReference type="PANTHER" id="PTHR38781">
    <property type="entry name" value="ANTITOXIN DINJ-RELATED"/>
    <property type="match status" value="1"/>
</dbReference>
<dbReference type="PIRSF" id="PIRSF003108">
    <property type="entry name" value="DinJ"/>
    <property type="match status" value="1"/>
</dbReference>
<dbReference type="GO" id="GO:0000987">
    <property type="term" value="F:cis-regulatory region sequence-specific DNA binding"/>
    <property type="evidence" value="ECO:0007669"/>
    <property type="project" value="InterPro"/>
</dbReference>
<dbReference type="EMBL" id="QRVM01000007">
    <property type="protein sequence ID" value="RGS48177.1"/>
    <property type="molecule type" value="Genomic_DNA"/>
</dbReference>
<dbReference type="RefSeq" id="WP_118319409.1">
    <property type="nucleotide sequence ID" value="NZ_CATXNH010000104.1"/>
</dbReference>
<dbReference type="InterPro" id="IPR026262">
    <property type="entry name" value="DinJ"/>
</dbReference>
<dbReference type="InterPro" id="IPR013321">
    <property type="entry name" value="Arc_rbn_hlx_hlx"/>
</dbReference>
<dbReference type="GO" id="GO:0044010">
    <property type="term" value="P:single-species biofilm formation"/>
    <property type="evidence" value="ECO:0007669"/>
    <property type="project" value="InterPro"/>
</dbReference>
<dbReference type="GeneID" id="66580382"/>
<dbReference type="GO" id="GO:0015643">
    <property type="term" value="F:toxic substance binding"/>
    <property type="evidence" value="ECO:0007669"/>
    <property type="project" value="InterPro"/>
</dbReference>
<comment type="caution">
    <text evidence="4">The sequence shown here is derived from an EMBL/GenBank/DDBJ whole genome shotgun (WGS) entry which is preliminary data.</text>
</comment>